<reference evidence="2 3" key="1">
    <citation type="submission" date="2018-01" db="EMBL/GenBank/DDBJ databases">
        <authorList>
            <person name="Clerissi C."/>
        </authorList>
    </citation>
    <scope>NUCLEOTIDE SEQUENCE [LARGE SCALE GENOMIC DNA]</scope>
    <source>
        <strain evidence="2">Cupriavidus taiwanensis SWF 66322</strain>
        <plasmid evidence="3">cbm2636_mp</plasmid>
    </source>
</reference>
<evidence type="ECO:0000313" key="2">
    <source>
        <dbReference type="EMBL" id="SPD68576.1"/>
    </source>
</evidence>
<geneLocation type="plasmid" evidence="3">
    <name>cbm2636_mp</name>
</geneLocation>
<name>A0A375FKE9_9BURK</name>
<keyword evidence="2" id="KW-0614">Plasmid</keyword>
<dbReference type="RefSeq" id="WP_115683550.1">
    <property type="nucleotide sequence ID" value="NZ_JAQOLH010000007.1"/>
</dbReference>
<dbReference type="PANTHER" id="PTHR42928">
    <property type="entry name" value="TRICARBOXYLATE-BINDING PROTEIN"/>
    <property type="match status" value="1"/>
</dbReference>
<dbReference type="Proteomes" id="UP000254259">
    <property type="component" value="Plasmid CBM2636_mp"/>
</dbReference>
<proteinExistence type="inferred from homology"/>
<accession>A0A375FKE9</accession>
<dbReference type="PIRSF" id="PIRSF017082">
    <property type="entry name" value="YflP"/>
    <property type="match status" value="1"/>
</dbReference>
<dbReference type="InterPro" id="IPR042100">
    <property type="entry name" value="Bug_dom1"/>
</dbReference>
<dbReference type="EMBL" id="LT984814">
    <property type="protein sequence ID" value="SPD68576.1"/>
    <property type="molecule type" value="Genomic_DNA"/>
</dbReference>
<sequence length="342" mass="36202">MNKPTWIQRCQAGAKAGKLSVAAAALGILATTMAAPAAAQNAGWPNKPIRMIVPFPAGSFTDTVARVLSERLTKSLGQPVVVENKAGANGLIGVGEVAKAAPDGYTLLVTNSSSITINPQIYKKGTYSPKDFTPVTLVLEAPFILVTNPDWSQKNGVGSVPELVRYATQHPGKVSYGSAGPGNIAHLSFAMLNNRTRIKTTHIPYKSAAQAQLAVISGELDTAFDTWTALPQIKAGKLKPLAVSAPKRMAQLPDVPTLEELGISPFDVTFWIGMLVPAGTPPQIVQKLHAVAQGLLEDSKAKTALGQQGDVVMLDPANFAKRVAREEGNWTAVIQREAITLD</sequence>
<protein>
    <submittedName>
        <fullName evidence="2">Uncharacterized protein</fullName>
    </submittedName>
</protein>
<dbReference type="PANTHER" id="PTHR42928:SF5">
    <property type="entry name" value="BLR1237 PROTEIN"/>
    <property type="match status" value="1"/>
</dbReference>
<dbReference type="Gene3D" id="3.40.190.10">
    <property type="entry name" value="Periplasmic binding protein-like II"/>
    <property type="match status" value="1"/>
</dbReference>
<organism evidence="2 3">
    <name type="scientific">Cupriavidus taiwanensis</name>
    <dbReference type="NCBI Taxonomy" id="164546"/>
    <lineage>
        <taxon>Bacteria</taxon>
        <taxon>Pseudomonadati</taxon>
        <taxon>Pseudomonadota</taxon>
        <taxon>Betaproteobacteria</taxon>
        <taxon>Burkholderiales</taxon>
        <taxon>Burkholderiaceae</taxon>
        <taxon>Cupriavidus</taxon>
    </lineage>
</organism>
<dbReference type="InterPro" id="IPR005064">
    <property type="entry name" value="BUG"/>
</dbReference>
<dbReference type="Pfam" id="PF03401">
    <property type="entry name" value="TctC"/>
    <property type="match status" value="1"/>
</dbReference>
<dbReference type="Gene3D" id="3.40.190.150">
    <property type="entry name" value="Bordetella uptake gene, domain 1"/>
    <property type="match status" value="1"/>
</dbReference>
<dbReference type="AlphaFoldDB" id="A0A375FKE9"/>
<evidence type="ECO:0000313" key="3">
    <source>
        <dbReference type="Proteomes" id="UP000254259"/>
    </source>
</evidence>
<evidence type="ECO:0000256" key="1">
    <source>
        <dbReference type="ARBA" id="ARBA00006987"/>
    </source>
</evidence>
<dbReference type="SUPFAM" id="SSF53850">
    <property type="entry name" value="Periplasmic binding protein-like II"/>
    <property type="match status" value="1"/>
</dbReference>
<comment type="similarity">
    <text evidence="1">Belongs to the UPF0065 (bug) family.</text>
</comment>
<dbReference type="CDD" id="cd07012">
    <property type="entry name" value="PBP2_Bug_TTT"/>
    <property type="match status" value="1"/>
</dbReference>
<gene>
    <name evidence="2" type="ORF">CBM2636_MP21426</name>
</gene>